<feature type="region of interest" description="Disordered" evidence="1">
    <location>
        <begin position="1"/>
        <end position="39"/>
    </location>
</feature>
<dbReference type="Proteomes" id="UP000780801">
    <property type="component" value="Unassembled WGS sequence"/>
</dbReference>
<reference evidence="2" key="1">
    <citation type="journal article" date="2020" name="Fungal Divers.">
        <title>Resolving the Mortierellaceae phylogeny through synthesis of multi-gene phylogenetics and phylogenomics.</title>
        <authorList>
            <person name="Vandepol N."/>
            <person name="Liber J."/>
            <person name="Desiro A."/>
            <person name="Na H."/>
            <person name="Kennedy M."/>
            <person name="Barry K."/>
            <person name="Grigoriev I.V."/>
            <person name="Miller A.N."/>
            <person name="O'Donnell K."/>
            <person name="Stajich J.E."/>
            <person name="Bonito G."/>
        </authorList>
    </citation>
    <scope>NUCLEOTIDE SEQUENCE</scope>
    <source>
        <strain evidence="2">KOD1015</strain>
    </source>
</reference>
<dbReference type="EMBL" id="JAABOA010006849">
    <property type="protein sequence ID" value="KAF9553830.1"/>
    <property type="molecule type" value="Genomic_DNA"/>
</dbReference>
<feature type="compositionally biased region" description="Polar residues" evidence="1">
    <location>
        <begin position="1"/>
        <end position="11"/>
    </location>
</feature>
<feature type="non-terminal residue" evidence="2">
    <location>
        <position position="63"/>
    </location>
</feature>
<proteinExistence type="predicted"/>
<evidence type="ECO:0000313" key="3">
    <source>
        <dbReference type="Proteomes" id="UP000780801"/>
    </source>
</evidence>
<organism evidence="2 3">
    <name type="scientific">Lunasporangiospora selenospora</name>
    <dbReference type="NCBI Taxonomy" id="979761"/>
    <lineage>
        <taxon>Eukaryota</taxon>
        <taxon>Fungi</taxon>
        <taxon>Fungi incertae sedis</taxon>
        <taxon>Mucoromycota</taxon>
        <taxon>Mortierellomycotina</taxon>
        <taxon>Mortierellomycetes</taxon>
        <taxon>Mortierellales</taxon>
        <taxon>Mortierellaceae</taxon>
        <taxon>Lunasporangiospora</taxon>
    </lineage>
</organism>
<accession>A0A9P6FJQ6</accession>
<sequence>MSNPNNQQQGPELQEIDTPARPQDETPEEATFDEKQATKRKLLRMNPAKAVIGGVSQGALAVR</sequence>
<evidence type="ECO:0000256" key="1">
    <source>
        <dbReference type="SAM" id="MobiDB-lite"/>
    </source>
</evidence>
<gene>
    <name evidence="2" type="ORF">BGW38_009357</name>
</gene>
<evidence type="ECO:0000313" key="2">
    <source>
        <dbReference type="EMBL" id="KAF9553830.1"/>
    </source>
</evidence>
<protein>
    <submittedName>
        <fullName evidence="2">Uncharacterized protein</fullName>
    </submittedName>
</protein>
<comment type="caution">
    <text evidence="2">The sequence shown here is derived from an EMBL/GenBank/DDBJ whole genome shotgun (WGS) entry which is preliminary data.</text>
</comment>
<dbReference type="AlphaFoldDB" id="A0A9P6FJQ6"/>
<name>A0A9P6FJQ6_9FUNG</name>
<keyword evidence="3" id="KW-1185">Reference proteome</keyword>